<accession>A0A423H1N2</accession>
<dbReference type="RefSeq" id="WP_123427085.1">
    <property type="nucleotide sequence ID" value="NZ_MOBJ01000015.1"/>
</dbReference>
<keyword evidence="2" id="KW-0732">Signal</keyword>
<gene>
    <name evidence="3" type="ORF">BK659_21365</name>
</gene>
<feature type="compositionally biased region" description="Polar residues" evidence="1">
    <location>
        <begin position="94"/>
        <end position="109"/>
    </location>
</feature>
<evidence type="ECO:0000256" key="1">
    <source>
        <dbReference type="SAM" id="MobiDB-lite"/>
    </source>
</evidence>
<feature type="region of interest" description="Disordered" evidence="1">
    <location>
        <begin position="54"/>
        <end position="109"/>
    </location>
</feature>
<dbReference type="AlphaFoldDB" id="A0A423H1N2"/>
<evidence type="ECO:0000313" key="4">
    <source>
        <dbReference type="Proteomes" id="UP000286071"/>
    </source>
</evidence>
<comment type="caution">
    <text evidence="3">The sequence shown here is derived from an EMBL/GenBank/DDBJ whole genome shotgun (WGS) entry which is preliminary data.</text>
</comment>
<dbReference type="OrthoDB" id="7510069at2"/>
<feature type="chain" id="PRO_5018969669" evidence="2">
    <location>
        <begin position="24"/>
        <end position="109"/>
    </location>
</feature>
<feature type="compositionally biased region" description="Basic and acidic residues" evidence="1">
    <location>
        <begin position="66"/>
        <end position="80"/>
    </location>
</feature>
<evidence type="ECO:0000256" key="2">
    <source>
        <dbReference type="SAM" id="SignalP"/>
    </source>
</evidence>
<protein>
    <submittedName>
        <fullName evidence="3">Uncharacterized protein</fullName>
    </submittedName>
</protein>
<proteinExistence type="predicted"/>
<name>A0A423H1N2_9PSED</name>
<reference evidence="3 4" key="1">
    <citation type="submission" date="2016-10" db="EMBL/GenBank/DDBJ databases">
        <title>Comparative genome analysis of multiple Pseudomonas spp. focuses on biocontrol and plant growth promoting traits.</title>
        <authorList>
            <person name="Tao X.-Y."/>
            <person name="Taylor C.G."/>
        </authorList>
    </citation>
    <scope>NUCLEOTIDE SEQUENCE [LARGE SCALE GENOMIC DNA]</scope>
    <source>
        <strain evidence="3 4">48H11</strain>
    </source>
</reference>
<sequence length="109" mass="12150">MSKKLAAVLLSAVVGMVAGNAMAADAQWKKDHPRRAEVNSRLANQNKRIHNEVKEGEMTKGQAANLHKEDRQIRQEERDMASQNKGHITKQEQKSLNQQENAVSHQIGG</sequence>
<feature type="signal peptide" evidence="2">
    <location>
        <begin position="1"/>
        <end position="23"/>
    </location>
</feature>
<organism evidence="3 4">
    <name type="scientific">Pseudomonas brassicacearum</name>
    <dbReference type="NCBI Taxonomy" id="930166"/>
    <lineage>
        <taxon>Bacteria</taxon>
        <taxon>Pseudomonadati</taxon>
        <taxon>Pseudomonadota</taxon>
        <taxon>Gammaproteobacteria</taxon>
        <taxon>Pseudomonadales</taxon>
        <taxon>Pseudomonadaceae</taxon>
        <taxon>Pseudomonas</taxon>
    </lineage>
</organism>
<evidence type="ECO:0000313" key="3">
    <source>
        <dbReference type="EMBL" id="RON05655.1"/>
    </source>
</evidence>
<dbReference type="Proteomes" id="UP000286071">
    <property type="component" value="Unassembled WGS sequence"/>
</dbReference>
<dbReference type="EMBL" id="MOBJ01000015">
    <property type="protein sequence ID" value="RON05655.1"/>
    <property type="molecule type" value="Genomic_DNA"/>
</dbReference>